<protein>
    <submittedName>
        <fullName evidence="1">Uncharacterized protein</fullName>
    </submittedName>
</protein>
<dbReference type="Proteomes" id="UP000243348">
    <property type="component" value="Nucleomorph 1"/>
</dbReference>
<dbReference type="AlphaFoldDB" id="J7G2L2"/>
<reference evidence="1 2" key="1">
    <citation type="journal article" date="2012" name="Genome Biol. Evol.">
        <title>Nucleomorph genome sequence of the cryptophyte alga Chroomonas mesostigmatica CCMP1168 reveals lineage-specific gene loss and genome complexity.</title>
        <authorList>
            <person name="Moore C.E."/>
            <person name="Curtis B."/>
            <person name="Mills T."/>
            <person name="Tanifuji G."/>
            <person name="Archibald J.M."/>
        </authorList>
    </citation>
    <scope>NUCLEOTIDE SEQUENCE [LARGE SCALE GENOMIC DNA]</scope>
    <source>
        <strain evidence="1 2">CCMP1168</strain>
    </source>
</reference>
<name>J7G2L2_9CRYP</name>
<geneLocation type="nucleomorph" evidence="1"/>
<evidence type="ECO:0000313" key="2">
    <source>
        <dbReference type="Proteomes" id="UP000243348"/>
    </source>
</evidence>
<organism evidence="1 2">
    <name type="scientific">Chroomonas mesostigmatica CCMP1168</name>
    <dbReference type="NCBI Taxonomy" id="1195612"/>
    <lineage>
        <taxon>Eukaryota</taxon>
        <taxon>Cryptophyceae</taxon>
        <taxon>Pyrenomonadales</taxon>
        <taxon>Chroomonadaceae</taxon>
        <taxon>Chroomonas</taxon>
    </lineage>
</organism>
<keyword evidence="1" id="KW-0542">Nucleomorph</keyword>
<sequence>MWTEEQITKIANKCADGIEFGQNFGKYSRLKKFQYAIIIDEKKNSEGASYVLKKKKNQKERFVARILRPKTEGLLLALWKKGKISFISHSQNNSHNVEIKSI</sequence>
<evidence type="ECO:0000313" key="1">
    <source>
        <dbReference type="EMBL" id="AFP65254.1"/>
    </source>
</evidence>
<proteinExistence type="predicted"/>
<accession>J7G2L2</accession>
<gene>
    <name evidence="1" type="ORF">CMESO_52</name>
</gene>
<dbReference type="EMBL" id="CP003680">
    <property type="protein sequence ID" value="AFP65254.1"/>
    <property type="molecule type" value="Genomic_DNA"/>
</dbReference>